<feature type="transmembrane region" description="Helical" evidence="1">
    <location>
        <begin position="95"/>
        <end position="112"/>
    </location>
</feature>
<keyword evidence="1" id="KW-0812">Transmembrane</keyword>
<organism evidence="3">
    <name type="scientific">metagenome</name>
    <dbReference type="NCBI Taxonomy" id="256318"/>
    <lineage>
        <taxon>unclassified sequences</taxon>
        <taxon>metagenomes</taxon>
    </lineage>
</organism>
<dbReference type="AlphaFoldDB" id="A0A2P2BZM8"/>
<gene>
    <name evidence="3" type="ORF">NOCA2230135</name>
</gene>
<feature type="domain" description="DUF4395" evidence="2">
    <location>
        <begin position="15"/>
        <end position="147"/>
    </location>
</feature>
<protein>
    <submittedName>
        <fullName evidence="3">Putative Integral membrane protein</fullName>
    </submittedName>
</protein>
<name>A0A2P2BZM8_9ZZZZ</name>
<evidence type="ECO:0000259" key="2">
    <source>
        <dbReference type="Pfam" id="PF14340"/>
    </source>
</evidence>
<keyword evidence="1" id="KW-0472">Membrane</keyword>
<keyword evidence="1" id="KW-1133">Transmembrane helix</keyword>
<dbReference type="EMBL" id="CZKA01000016">
    <property type="protein sequence ID" value="CUR55215.1"/>
    <property type="molecule type" value="Genomic_DNA"/>
</dbReference>
<dbReference type="Pfam" id="PF14340">
    <property type="entry name" value="DUF4395"/>
    <property type="match status" value="1"/>
</dbReference>
<feature type="transmembrane region" description="Helical" evidence="1">
    <location>
        <begin position="20"/>
        <end position="41"/>
    </location>
</feature>
<proteinExistence type="predicted"/>
<feature type="transmembrane region" description="Helical" evidence="1">
    <location>
        <begin position="53"/>
        <end position="74"/>
    </location>
</feature>
<sequence length="162" mass="16862">MNSSGITSCPLRDQVDPRALRFSAAATAGVLVVVLLTVGFARPLALGLLASQVAVFGFTAGVSVHWSVWAQIFARVIWPRIGAATELVEARPARFAQFIGFVVTVVALLGFIMGRDGLGYGCTAVAVVGAVINAITGVCLGCRIYLLAAGRRQGTVGRRTAS</sequence>
<accession>A0A2P2BZM8</accession>
<evidence type="ECO:0000313" key="3">
    <source>
        <dbReference type="EMBL" id="CUR55215.1"/>
    </source>
</evidence>
<dbReference type="InterPro" id="IPR025508">
    <property type="entry name" value="DUF4395"/>
</dbReference>
<evidence type="ECO:0000256" key="1">
    <source>
        <dbReference type="SAM" id="Phobius"/>
    </source>
</evidence>
<reference evidence="3" key="1">
    <citation type="submission" date="2015-08" db="EMBL/GenBank/DDBJ databases">
        <authorList>
            <person name="Babu N.S."/>
            <person name="Beckwith C.J."/>
            <person name="Beseler K.G."/>
            <person name="Brison A."/>
            <person name="Carone J.V."/>
            <person name="Caskin T.P."/>
            <person name="Diamond M."/>
            <person name="Durham M.E."/>
            <person name="Foxe J.M."/>
            <person name="Go M."/>
            <person name="Henderson B.A."/>
            <person name="Jones I.B."/>
            <person name="McGettigan J.A."/>
            <person name="Micheletti S.J."/>
            <person name="Nasrallah M.E."/>
            <person name="Ortiz D."/>
            <person name="Piller C.R."/>
            <person name="Privatt S.R."/>
            <person name="Schneider S.L."/>
            <person name="Sharp S."/>
            <person name="Smith T.C."/>
            <person name="Stanton J.D."/>
            <person name="Ullery H.E."/>
            <person name="Wilson R.J."/>
            <person name="Serrano M.G."/>
            <person name="Buck G."/>
            <person name="Lee V."/>
            <person name="Wang Y."/>
            <person name="Carvalho R."/>
            <person name="Voegtly L."/>
            <person name="Shi R."/>
            <person name="Duckworth R."/>
            <person name="Johnson A."/>
            <person name="Loviza R."/>
            <person name="Walstead R."/>
            <person name="Shah Z."/>
            <person name="Kiflezghi M."/>
            <person name="Wade K."/>
            <person name="Ball S.L."/>
            <person name="Bradley K.W."/>
            <person name="Asai D.J."/>
            <person name="Bowman C.A."/>
            <person name="Russell D.A."/>
            <person name="Pope W.H."/>
            <person name="Jacobs-Sera D."/>
            <person name="Hendrix R.W."/>
            <person name="Hatfull G.F."/>
        </authorList>
    </citation>
    <scope>NUCLEOTIDE SEQUENCE</scope>
</reference>
<feature type="transmembrane region" description="Helical" evidence="1">
    <location>
        <begin position="118"/>
        <end position="146"/>
    </location>
</feature>